<proteinExistence type="predicted"/>
<reference evidence="1" key="1">
    <citation type="submission" date="2020-08" db="EMBL/GenBank/DDBJ databases">
        <title>Genome public.</title>
        <authorList>
            <person name="Liu C."/>
            <person name="Sun Q."/>
        </authorList>
    </citation>
    <scope>NUCLEOTIDE SEQUENCE</scope>
    <source>
        <strain evidence="1">NSJ-51</strain>
    </source>
</reference>
<dbReference type="AlphaFoldDB" id="A0A8J6MBI8"/>
<accession>A0A8J6MBI8</accession>
<keyword evidence="2" id="KW-1185">Reference proteome</keyword>
<organism evidence="1 2">
    <name type="scientific">Lawsonibacter hominis</name>
    <dbReference type="NCBI Taxonomy" id="2763053"/>
    <lineage>
        <taxon>Bacteria</taxon>
        <taxon>Bacillati</taxon>
        <taxon>Bacillota</taxon>
        <taxon>Clostridia</taxon>
        <taxon>Eubacteriales</taxon>
        <taxon>Oscillospiraceae</taxon>
        <taxon>Lawsonibacter</taxon>
    </lineage>
</organism>
<dbReference type="Proteomes" id="UP000661435">
    <property type="component" value="Unassembled WGS sequence"/>
</dbReference>
<dbReference type="RefSeq" id="WP_186908959.1">
    <property type="nucleotide sequence ID" value="NZ_JACOPP010000044.1"/>
</dbReference>
<comment type="caution">
    <text evidence="1">The sequence shown here is derived from an EMBL/GenBank/DDBJ whole genome shotgun (WGS) entry which is preliminary data.</text>
</comment>
<evidence type="ECO:0000313" key="1">
    <source>
        <dbReference type="EMBL" id="MBC5735184.1"/>
    </source>
</evidence>
<dbReference type="EMBL" id="JACOPP010000044">
    <property type="protein sequence ID" value="MBC5735184.1"/>
    <property type="molecule type" value="Genomic_DNA"/>
</dbReference>
<gene>
    <name evidence="1" type="ORF">H8S57_15880</name>
</gene>
<sequence>MAVKKEPPHVFEYFKTSEVFINGRFKEYVDKMWVQNKVQESMVKRLVDLYAIAAVIGLRAKRRLPDDRVGDDKRTIQMKQLTDTYQTLAPIMKLVLMLDESRGLNEEERIRSAFRIPETKEEHDAGMELFNSYARGGIEYIYEMLVVRPGSPDDEYGDQRINNILALLKDPMECPEIG</sequence>
<protein>
    <submittedName>
        <fullName evidence="1">Uncharacterized protein</fullName>
    </submittedName>
</protein>
<name>A0A8J6MBI8_9FIRM</name>
<evidence type="ECO:0000313" key="2">
    <source>
        <dbReference type="Proteomes" id="UP000661435"/>
    </source>
</evidence>